<gene>
    <name evidence="1" type="ORF">BASA50_009020</name>
</gene>
<sequence length="134" mass="14473">MHQPTSGFPPPESTPYSADNTGMQELAERELALLQENIQGQVGLLVLCCDDGTLLASSGNFTRDPVESAMQVYGLYSDSARILSKADKAFDAVSDPALAGTNADSLHRIVVSYTLFQIVISRHQQFITAVITNL</sequence>
<protein>
    <recommendedName>
        <fullName evidence="3">Roadblock/LAMTOR2 domain-containing protein</fullName>
    </recommendedName>
</protein>
<evidence type="ECO:0000313" key="1">
    <source>
        <dbReference type="EMBL" id="KAH6591019.1"/>
    </source>
</evidence>
<keyword evidence="2" id="KW-1185">Reference proteome</keyword>
<proteinExistence type="predicted"/>
<dbReference type="EMBL" id="JAFCIX010000418">
    <property type="protein sequence ID" value="KAH6591019.1"/>
    <property type="molecule type" value="Genomic_DNA"/>
</dbReference>
<accession>A0ABQ8F2L2</accession>
<evidence type="ECO:0000313" key="2">
    <source>
        <dbReference type="Proteomes" id="UP001648503"/>
    </source>
</evidence>
<name>A0ABQ8F2L2_9FUNG</name>
<dbReference type="Proteomes" id="UP001648503">
    <property type="component" value="Unassembled WGS sequence"/>
</dbReference>
<organism evidence="1 2">
    <name type="scientific">Batrachochytrium salamandrivorans</name>
    <dbReference type="NCBI Taxonomy" id="1357716"/>
    <lineage>
        <taxon>Eukaryota</taxon>
        <taxon>Fungi</taxon>
        <taxon>Fungi incertae sedis</taxon>
        <taxon>Chytridiomycota</taxon>
        <taxon>Chytridiomycota incertae sedis</taxon>
        <taxon>Chytridiomycetes</taxon>
        <taxon>Rhizophydiales</taxon>
        <taxon>Rhizophydiales incertae sedis</taxon>
        <taxon>Batrachochytrium</taxon>
    </lineage>
</organism>
<evidence type="ECO:0008006" key="3">
    <source>
        <dbReference type="Google" id="ProtNLM"/>
    </source>
</evidence>
<reference evidence="1 2" key="1">
    <citation type="submission" date="2021-02" db="EMBL/GenBank/DDBJ databases">
        <title>Variation within the Batrachochytrium salamandrivorans European outbreak.</title>
        <authorList>
            <person name="Kelly M."/>
            <person name="Pasmans F."/>
            <person name="Shea T.P."/>
            <person name="Munoz J.F."/>
            <person name="Carranza S."/>
            <person name="Cuomo C.A."/>
            <person name="Martel A."/>
        </authorList>
    </citation>
    <scope>NUCLEOTIDE SEQUENCE [LARGE SCALE GENOMIC DNA]</scope>
    <source>
        <strain evidence="1 2">AMFP18/2</strain>
    </source>
</reference>
<comment type="caution">
    <text evidence="1">The sequence shown here is derived from an EMBL/GenBank/DDBJ whole genome shotgun (WGS) entry which is preliminary data.</text>
</comment>